<accession>A0AC35UG63</accession>
<name>A0AC35UG63_9BILA</name>
<sequence length="113" mass="12643">MASSSKDRSKAFAMVAMVSEPVMQYCFSMYLKYPGLRLLYGLGLNILTAPGYLIIIFSFIGIMSLYFSSDETMKDSEAAKVKKQITKVEMKDLDDISIGGGVTLYDTLKKRKK</sequence>
<proteinExistence type="predicted"/>
<reference evidence="2" key="1">
    <citation type="submission" date="2016-11" db="UniProtKB">
        <authorList>
            <consortium name="WormBaseParasite"/>
        </authorList>
    </citation>
    <scope>IDENTIFICATION</scope>
    <source>
        <strain evidence="2">KR3021</strain>
    </source>
</reference>
<dbReference type="Proteomes" id="UP000095286">
    <property type="component" value="Unplaced"/>
</dbReference>
<dbReference type="WBParaSite" id="RSKR_0001117200.1">
    <property type="protein sequence ID" value="RSKR_0001117200.1"/>
    <property type="gene ID" value="RSKR_0001117200"/>
</dbReference>
<organism evidence="1 2">
    <name type="scientific">Rhabditophanes sp. KR3021</name>
    <dbReference type="NCBI Taxonomy" id="114890"/>
    <lineage>
        <taxon>Eukaryota</taxon>
        <taxon>Metazoa</taxon>
        <taxon>Ecdysozoa</taxon>
        <taxon>Nematoda</taxon>
        <taxon>Chromadorea</taxon>
        <taxon>Rhabditida</taxon>
        <taxon>Tylenchina</taxon>
        <taxon>Panagrolaimomorpha</taxon>
        <taxon>Strongyloidoidea</taxon>
        <taxon>Alloionematidae</taxon>
        <taxon>Rhabditophanes</taxon>
    </lineage>
</organism>
<evidence type="ECO:0000313" key="2">
    <source>
        <dbReference type="WBParaSite" id="RSKR_0001117200.1"/>
    </source>
</evidence>
<evidence type="ECO:0000313" key="1">
    <source>
        <dbReference type="Proteomes" id="UP000095286"/>
    </source>
</evidence>
<protein>
    <submittedName>
        <fullName evidence="2">ADP,ATP carrier protein</fullName>
    </submittedName>
</protein>